<keyword evidence="4 7" id="KW-0533">Nickel</keyword>
<accession>A0A0F7IBW2</accession>
<evidence type="ECO:0000256" key="4">
    <source>
        <dbReference type="ARBA" id="ARBA00022596"/>
    </source>
</evidence>
<dbReference type="PANTHER" id="PTHR42958">
    <property type="entry name" value="HYDROGENASE-2 LARGE CHAIN"/>
    <property type="match status" value="1"/>
</dbReference>
<comment type="cofactor">
    <cofactor evidence="7">
        <name>Fe cation</name>
        <dbReference type="ChEBI" id="CHEBI:24875"/>
    </cofactor>
</comment>
<dbReference type="STRING" id="113653.GAH_02042"/>
<keyword evidence="9" id="KW-1185">Reference proteome</keyword>
<organism evidence="8 9">
    <name type="scientific">Geoglobus ahangari</name>
    <dbReference type="NCBI Taxonomy" id="113653"/>
    <lineage>
        <taxon>Archaea</taxon>
        <taxon>Methanobacteriati</taxon>
        <taxon>Methanobacteriota</taxon>
        <taxon>Archaeoglobi</taxon>
        <taxon>Archaeoglobales</taxon>
        <taxon>Archaeoglobaceae</taxon>
        <taxon>Geoglobus</taxon>
    </lineage>
</organism>
<keyword evidence="5 7" id="KW-0479">Metal-binding</keyword>
<feature type="binding site" evidence="7">
    <location>
        <position position="511"/>
    </location>
    <ligand>
        <name>Mg(2+)</name>
        <dbReference type="ChEBI" id="CHEBI:18420"/>
    </ligand>
</feature>
<comment type="similarity">
    <text evidence="3">Belongs to the [NiFe]/[NiFeSe] hydrogenase large subunit family.</text>
</comment>
<dbReference type="RefSeq" id="WP_048096544.1">
    <property type="nucleotide sequence ID" value="NZ_CP011267.1"/>
</dbReference>
<dbReference type="InterPro" id="IPR018194">
    <property type="entry name" value="Ni-dep_hyd_lsu_Ni_BS"/>
</dbReference>
<dbReference type="Gene3D" id="1.10.645.10">
    <property type="entry name" value="Cytochrome-c3 Hydrogenase, chain B"/>
    <property type="match status" value="1"/>
</dbReference>
<dbReference type="InterPro" id="IPR029014">
    <property type="entry name" value="NiFe-Hase_large"/>
</dbReference>
<protein>
    <submittedName>
        <fullName evidence="8">Methanophenazine-reducing hydrogenase, large subunit</fullName>
        <ecNumber evidence="8">1.12.98.3</ecNumber>
        <ecNumber evidence="8">1.12.99.6</ecNumber>
    </submittedName>
</protein>
<evidence type="ECO:0000256" key="1">
    <source>
        <dbReference type="ARBA" id="ARBA00001967"/>
    </source>
</evidence>
<dbReference type="GO" id="GO:0051911">
    <property type="term" value="F:Methanosarcina-phenazine hydrogenase activity"/>
    <property type="evidence" value="ECO:0007669"/>
    <property type="project" value="UniProtKB-EC"/>
</dbReference>
<dbReference type="GO" id="GO:0033748">
    <property type="term" value="F:hydrogenase (acceptor) activity"/>
    <property type="evidence" value="ECO:0007669"/>
    <property type="project" value="UniProtKB-EC"/>
</dbReference>
<dbReference type="GO" id="GO:0016151">
    <property type="term" value="F:nickel cation binding"/>
    <property type="evidence" value="ECO:0007669"/>
    <property type="project" value="InterPro"/>
</dbReference>
<dbReference type="AlphaFoldDB" id="A0A0F7IBW2"/>
<feature type="binding site" evidence="7">
    <location>
        <position position="508"/>
    </location>
    <ligand>
        <name>Fe cation</name>
        <dbReference type="ChEBI" id="CHEBI:24875"/>
    </ligand>
</feature>
<comment type="subcellular location">
    <subcellularLocation>
        <location evidence="2">Cell envelope</location>
    </subcellularLocation>
</comment>
<dbReference type="Pfam" id="PF00374">
    <property type="entry name" value="NiFeSe_Hases"/>
    <property type="match status" value="2"/>
</dbReference>
<evidence type="ECO:0000313" key="9">
    <source>
        <dbReference type="Proteomes" id="UP000034723"/>
    </source>
</evidence>
<name>A0A0F7IBW2_9EURY</name>
<keyword evidence="7" id="KW-0408">Iron</keyword>
<sequence length="534" mass="59026">MEITIDPVTRLEGHHGVKINVDGGVITDAKALALMFRGFERLLVGRDIRDAPIITQRICGVCHNDHRLASLMAIENAAGIADEWNVGLPPAAIAFRNLVAALQYVYDHPVWVYVLAGPDFSDSPHGTGLTRLNPILGKGVREAVWAQRELHKAMALIGGKVPHMMTPAPGGMTLEIDEKIIAQLVGIISDVKKWAVGVGIGQPSATNAEYVLDEVLRQLEEIKAGKRKEFEPKEGMGNALFDMVAMIAVAHDMGLNEQGVWEDSKMLAYGFLPDPDTGELYFPPGFFNGRELERFDYRRISEDTTYAWYKDETQTGYVGTDLPPEPYYGKPNAYTWGKAPRYDGWPAEVGPLPRLVAMYFKKSKELGDPLGLRKTFCGSPTASTALSRMIARIQEELIMIDYLENLLLQLKDYAGKKTAIEFPKDVTGEGVGLREAPRGALGHWVVAERGKIKRYQAVVPTTWNVSPKDSKGQHGPLESALIGTPVSDPSNPWEVVRVIHSFDLCLACTVHVFTKEGKKTSITLDACSINFLRW</sequence>
<dbReference type="EC" id="1.12.99.6" evidence="8"/>
<evidence type="ECO:0000256" key="5">
    <source>
        <dbReference type="ARBA" id="ARBA00022723"/>
    </source>
</evidence>
<evidence type="ECO:0000313" key="8">
    <source>
        <dbReference type="EMBL" id="AKG90689.1"/>
    </source>
</evidence>
<gene>
    <name evidence="8" type="ORF">GAH_02042</name>
</gene>
<feature type="binding site" evidence="7">
    <location>
        <position position="59"/>
    </location>
    <ligand>
        <name>Ni(2+)</name>
        <dbReference type="ChEBI" id="CHEBI:49786"/>
    </ligand>
</feature>
<dbReference type="InParanoid" id="A0A0F7IBW2"/>
<dbReference type="OrthoDB" id="42371at2157"/>
<dbReference type="GeneID" id="24804605"/>
<dbReference type="EC" id="1.12.98.3" evidence="8"/>
<evidence type="ECO:0000256" key="3">
    <source>
        <dbReference type="ARBA" id="ARBA00009292"/>
    </source>
</evidence>
<comment type="cofactor">
    <cofactor evidence="1 7">
        <name>Ni(2+)</name>
        <dbReference type="ChEBI" id="CHEBI:49786"/>
    </cofactor>
</comment>
<reference evidence="8 9" key="1">
    <citation type="submission" date="2015-04" db="EMBL/GenBank/DDBJ databases">
        <title>The complete genome sequence of the hyperthermophilic, obligate iron-reducing archaeon Geoglobus ahangari strain 234T.</title>
        <authorList>
            <person name="Manzella M.P."/>
            <person name="Holmes D.E."/>
            <person name="Rocheleau J.M."/>
            <person name="Chung A."/>
            <person name="Reguera G."/>
            <person name="Kashefi K."/>
        </authorList>
    </citation>
    <scope>NUCLEOTIDE SEQUENCE [LARGE SCALE GENOMIC DNA]</scope>
    <source>
        <strain evidence="8 9">234</strain>
    </source>
</reference>
<dbReference type="FunCoup" id="A0A0F7IBW2">
    <property type="interactions" value="2"/>
</dbReference>
<dbReference type="InterPro" id="IPR050867">
    <property type="entry name" value="NiFe/NiFeSe_hydrgnase_LSU"/>
</dbReference>
<dbReference type="PANTHER" id="PTHR42958:SF4">
    <property type="entry name" value="HYDROGENASE EXPRESSION_FORMATION PROTEIN HUPK"/>
    <property type="match status" value="1"/>
</dbReference>
<evidence type="ECO:0000256" key="6">
    <source>
        <dbReference type="ARBA" id="ARBA00023002"/>
    </source>
</evidence>
<dbReference type="Proteomes" id="UP000034723">
    <property type="component" value="Chromosome"/>
</dbReference>
<feature type="binding site" evidence="7">
    <location>
        <position position="40"/>
    </location>
    <ligand>
        <name>Mg(2+)</name>
        <dbReference type="ChEBI" id="CHEBI:18420"/>
    </ligand>
</feature>
<feature type="binding site" evidence="7">
    <location>
        <position position="62"/>
    </location>
    <ligand>
        <name>Mg(2+)</name>
        <dbReference type="ChEBI" id="CHEBI:18420"/>
    </ligand>
</feature>
<dbReference type="SUPFAM" id="SSF56762">
    <property type="entry name" value="HydB/Nqo4-like"/>
    <property type="match status" value="1"/>
</dbReference>
<dbReference type="GO" id="GO:0008901">
    <property type="term" value="F:ferredoxin hydrogenase activity"/>
    <property type="evidence" value="ECO:0007669"/>
    <property type="project" value="InterPro"/>
</dbReference>
<feature type="binding site" evidence="7">
    <location>
        <position position="505"/>
    </location>
    <ligand>
        <name>Ni(2+)</name>
        <dbReference type="ChEBI" id="CHEBI:49786"/>
    </ligand>
</feature>
<keyword evidence="7" id="KW-0460">Magnesium</keyword>
<dbReference type="InterPro" id="IPR001501">
    <property type="entry name" value="Ni-dep_hyd_lsu"/>
</dbReference>
<evidence type="ECO:0000256" key="7">
    <source>
        <dbReference type="PIRSR" id="PIRSR601501-1"/>
    </source>
</evidence>
<dbReference type="HOGENOM" id="CLU_030087_0_0_2"/>
<evidence type="ECO:0000256" key="2">
    <source>
        <dbReference type="ARBA" id="ARBA00004196"/>
    </source>
</evidence>
<proteinExistence type="inferred from homology"/>
<dbReference type="EMBL" id="CP011267">
    <property type="protein sequence ID" value="AKG90689.1"/>
    <property type="molecule type" value="Genomic_DNA"/>
</dbReference>
<dbReference type="PROSITE" id="PS00507">
    <property type="entry name" value="NI_HGENASE_L_1"/>
    <property type="match status" value="1"/>
</dbReference>
<dbReference type="KEGG" id="gah:GAH_02042"/>
<keyword evidence="6 8" id="KW-0560">Oxidoreductase</keyword>